<accession>A0A8S5U0I8</accession>
<protein>
    <submittedName>
        <fullName evidence="1">Uncharacterized protein</fullName>
    </submittedName>
</protein>
<dbReference type="EMBL" id="BK015974">
    <property type="protein sequence ID" value="DAF87958.1"/>
    <property type="molecule type" value="Genomic_DNA"/>
</dbReference>
<sequence>MAKEAGAVKVIVCVATALPIPPAPLTYTLIVVLGEASPI</sequence>
<proteinExistence type="predicted"/>
<organism evidence="1">
    <name type="scientific">Siphoviridae sp. ctNEy24</name>
    <dbReference type="NCBI Taxonomy" id="2825466"/>
    <lineage>
        <taxon>Viruses</taxon>
        <taxon>Duplodnaviria</taxon>
        <taxon>Heunggongvirae</taxon>
        <taxon>Uroviricota</taxon>
        <taxon>Caudoviricetes</taxon>
    </lineage>
</organism>
<evidence type="ECO:0000313" key="1">
    <source>
        <dbReference type="EMBL" id="DAF87958.1"/>
    </source>
</evidence>
<reference evidence="1" key="1">
    <citation type="journal article" date="2021" name="Proc. Natl. Acad. Sci. U.S.A.">
        <title>A Catalog of Tens of Thousands of Viruses from Human Metagenomes Reveals Hidden Associations with Chronic Diseases.</title>
        <authorList>
            <person name="Tisza M.J."/>
            <person name="Buck C.B."/>
        </authorList>
    </citation>
    <scope>NUCLEOTIDE SEQUENCE</scope>
    <source>
        <strain evidence="1">CtNEy24</strain>
    </source>
</reference>
<name>A0A8S5U0I8_9CAUD</name>